<dbReference type="Proteomes" id="UP000028500">
    <property type="component" value="Unassembled WGS sequence"/>
</dbReference>
<proteinExistence type="predicted"/>
<reference evidence="2" key="1">
    <citation type="submission" date="2013-07" db="EMBL/GenBank/DDBJ databases">
        <title>Sub-species coevolution in mutualistic symbiosis.</title>
        <authorList>
            <person name="Murfin K."/>
            <person name="Klassen J."/>
            <person name="Lee M."/>
            <person name="Forst S."/>
            <person name="Stock P."/>
            <person name="Goodrich-Blair H."/>
        </authorList>
    </citation>
    <scope>NUCLEOTIDE SEQUENCE [LARGE SCALE GENOMIC DNA]</scope>
    <source>
        <strain evidence="2">Kraussei Quebec</strain>
    </source>
</reference>
<gene>
    <name evidence="2" type="ORF">XBKQ1_1990022</name>
</gene>
<keyword evidence="1" id="KW-1133">Transmembrane helix</keyword>
<keyword evidence="1" id="KW-0472">Membrane</keyword>
<keyword evidence="1" id="KW-0812">Transmembrane</keyword>
<name>A0A077PF70_XENBV</name>
<evidence type="ECO:0000313" key="2">
    <source>
        <dbReference type="EMBL" id="CDH19257.1"/>
    </source>
</evidence>
<dbReference type="EMBL" id="CBSY010000111">
    <property type="protein sequence ID" value="CDH19257.1"/>
    <property type="molecule type" value="Genomic_DNA"/>
</dbReference>
<dbReference type="AlphaFoldDB" id="A0A077PF70"/>
<accession>A0A077PF70</accession>
<comment type="caution">
    <text evidence="2">The sequence shown here is derived from an EMBL/GenBank/DDBJ whole genome shotgun (WGS) entry which is preliminary data.</text>
</comment>
<dbReference type="HOGENOM" id="CLU_3067663_0_0_6"/>
<feature type="transmembrane region" description="Helical" evidence="1">
    <location>
        <begin position="29"/>
        <end position="50"/>
    </location>
</feature>
<sequence>MIRYLQNNVKRHKYESRVNDTHLWSFTELFLVLVTIFYIFSNVFIYYLYLYMK</sequence>
<evidence type="ECO:0000256" key="1">
    <source>
        <dbReference type="SAM" id="Phobius"/>
    </source>
</evidence>
<evidence type="ECO:0000313" key="3">
    <source>
        <dbReference type="Proteomes" id="UP000028500"/>
    </source>
</evidence>
<keyword evidence="3" id="KW-1185">Reference proteome</keyword>
<organism evidence="2 3">
    <name type="scientific">Xenorhabdus bovienii str. kraussei Quebec</name>
    <dbReference type="NCBI Taxonomy" id="1398203"/>
    <lineage>
        <taxon>Bacteria</taxon>
        <taxon>Pseudomonadati</taxon>
        <taxon>Pseudomonadota</taxon>
        <taxon>Gammaproteobacteria</taxon>
        <taxon>Enterobacterales</taxon>
        <taxon>Morganellaceae</taxon>
        <taxon>Xenorhabdus</taxon>
    </lineage>
</organism>
<protein>
    <submittedName>
        <fullName evidence="2">Uncharacterized protein</fullName>
    </submittedName>
</protein>